<keyword evidence="3" id="KW-0813">Transport</keyword>
<dbReference type="NCBIfam" id="TIGR01844">
    <property type="entry name" value="type_I_sec_TolC"/>
    <property type="match status" value="1"/>
</dbReference>
<evidence type="ECO:0000256" key="8">
    <source>
        <dbReference type="SAM" id="SignalP"/>
    </source>
</evidence>
<proteinExistence type="inferred from homology"/>
<evidence type="ECO:0000256" key="4">
    <source>
        <dbReference type="ARBA" id="ARBA00022452"/>
    </source>
</evidence>
<feature type="signal peptide" evidence="8">
    <location>
        <begin position="1"/>
        <end position="31"/>
    </location>
</feature>
<comment type="caution">
    <text evidence="9">The sequence shown here is derived from an EMBL/GenBank/DDBJ whole genome shotgun (WGS) entry which is preliminary data.</text>
</comment>
<dbReference type="GO" id="GO:0015562">
    <property type="term" value="F:efflux transmembrane transporter activity"/>
    <property type="evidence" value="ECO:0007669"/>
    <property type="project" value="InterPro"/>
</dbReference>
<dbReference type="GO" id="GO:1990281">
    <property type="term" value="C:efflux pump complex"/>
    <property type="evidence" value="ECO:0007669"/>
    <property type="project" value="TreeGrafter"/>
</dbReference>
<dbReference type="Proteomes" id="UP000470384">
    <property type="component" value="Unassembled WGS sequence"/>
</dbReference>
<keyword evidence="4" id="KW-1134">Transmembrane beta strand</keyword>
<dbReference type="SUPFAM" id="SSF56954">
    <property type="entry name" value="Outer membrane efflux proteins (OEP)"/>
    <property type="match status" value="1"/>
</dbReference>
<keyword evidence="8" id="KW-0732">Signal</keyword>
<dbReference type="PANTHER" id="PTHR30026">
    <property type="entry name" value="OUTER MEMBRANE PROTEIN TOLC"/>
    <property type="match status" value="1"/>
</dbReference>
<keyword evidence="7" id="KW-0998">Cell outer membrane</keyword>
<dbReference type="InterPro" id="IPR051906">
    <property type="entry name" value="TolC-like"/>
</dbReference>
<keyword evidence="6" id="KW-0472">Membrane</keyword>
<reference evidence="9 10" key="1">
    <citation type="journal article" date="2016" name="Int. J. Syst. Evol. Microbiol.">
        <title>Pyruvatibacter mobilis gen. nov., sp. nov., a marine bacterium from the culture broth of Picochlorum sp. 122.</title>
        <authorList>
            <person name="Wang G."/>
            <person name="Tang M."/>
            <person name="Wu H."/>
            <person name="Dai S."/>
            <person name="Li T."/>
            <person name="Chen C."/>
            <person name="He H."/>
            <person name="Fan J."/>
            <person name="Xiang W."/>
            <person name="Li X."/>
        </authorList>
    </citation>
    <scope>NUCLEOTIDE SEQUENCE [LARGE SCALE GENOMIC DNA]</scope>
    <source>
        <strain evidence="9 10">GYP-11</strain>
    </source>
</reference>
<gene>
    <name evidence="9" type="ORF">GTQ45_09345</name>
</gene>
<dbReference type="InterPro" id="IPR010130">
    <property type="entry name" value="T1SS_OMP_TolC"/>
</dbReference>
<protein>
    <submittedName>
        <fullName evidence="9">TolC family outer membrane protein</fullName>
    </submittedName>
</protein>
<sequence length="484" mass="51731">MKTHLRARASTLVLAGALAAGSLTGITPAWAENLQDALVATYGSNPTLQAARAELRATDENVAQALSNWRPSASVTGTSQFSQSDNELRSGAGFANLTSSRDDRVSNSGTVSVRQNLFRGGRTVAETRQAKAQVAAGRAQLSGTEQEVLLAAVTAYMDVLRDAATVELNRNNVTVLQRQLEASQDRFDVGEITRTDVAQSEARLSRSQSALISAEAALTNSRAAYERIVGMAPGTLDASPALPPLPGTENEALDIAVTNNPALQAARFAEEASRHAISQAKGALLPTLTVEGDYTYADNPSSTVRNSESATVTGRLTIPLYQSGAVYSQVRQAKQLNSQSRLQIREALRQVEEGVASAWEAYRAANAQITSDREQVRANEIALDGVQQEAQVGSRTTLDVLDAEQELLDSRVALVTSERNAYVAAYQLLSAVGRLNAEYLGLPVERYEPTVNYDDVSGKWFGFGIEDDPDEIAPESGTDAASQL</sequence>
<evidence type="ECO:0000313" key="9">
    <source>
        <dbReference type="EMBL" id="NBG95934.1"/>
    </source>
</evidence>
<dbReference type="Pfam" id="PF02321">
    <property type="entry name" value="OEP"/>
    <property type="match status" value="2"/>
</dbReference>
<dbReference type="GO" id="GO:0015288">
    <property type="term" value="F:porin activity"/>
    <property type="evidence" value="ECO:0007669"/>
    <property type="project" value="TreeGrafter"/>
</dbReference>
<evidence type="ECO:0000256" key="5">
    <source>
        <dbReference type="ARBA" id="ARBA00022692"/>
    </source>
</evidence>
<evidence type="ECO:0000256" key="2">
    <source>
        <dbReference type="ARBA" id="ARBA00007613"/>
    </source>
</evidence>
<dbReference type="EMBL" id="WXYQ01000006">
    <property type="protein sequence ID" value="NBG95934.1"/>
    <property type="molecule type" value="Genomic_DNA"/>
</dbReference>
<evidence type="ECO:0000256" key="6">
    <source>
        <dbReference type="ARBA" id="ARBA00023136"/>
    </source>
</evidence>
<dbReference type="PANTHER" id="PTHR30026:SF22">
    <property type="entry name" value="OUTER MEMBRANE EFFLUX PROTEIN"/>
    <property type="match status" value="1"/>
</dbReference>
<dbReference type="Gene3D" id="1.20.1600.10">
    <property type="entry name" value="Outer membrane efflux proteins (OEP)"/>
    <property type="match status" value="1"/>
</dbReference>
<accession>A0A845QBS4</accession>
<keyword evidence="10" id="KW-1185">Reference proteome</keyword>
<comment type="subcellular location">
    <subcellularLocation>
        <location evidence="1">Cell outer membrane</location>
    </subcellularLocation>
</comment>
<evidence type="ECO:0000256" key="7">
    <source>
        <dbReference type="ARBA" id="ARBA00023237"/>
    </source>
</evidence>
<dbReference type="InterPro" id="IPR003423">
    <property type="entry name" value="OMP_efflux"/>
</dbReference>
<evidence type="ECO:0000256" key="3">
    <source>
        <dbReference type="ARBA" id="ARBA00022448"/>
    </source>
</evidence>
<keyword evidence="5" id="KW-0812">Transmembrane</keyword>
<feature type="chain" id="PRO_5032585742" evidence="8">
    <location>
        <begin position="32"/>
        <end position="484"/>
    </location>
</feature>
<comment type="similarity">
    <text evidence="2">Belongs to the outer membrane factor (OMF) (TC 1.B.17) family.</text>
</comment>
<dbReference type="AlphaFoldDB" id="A0A845QBS4"/>
<evidence type="ECO:0000313" key="10">
    <source>
        <dbReference type="Proteomes" id="UP000470384"/>
    </source>
</evidence>
<organism evidence="9 10">
    <name type="scientific">Pyruvatibacter mobilis</name>
    <dbReference type="NCBI Taxonomy" id="1712261"/>
    <lineage>
        <taxon>Bacteria</taxon>
        <taxon>Pseudomonadati</taxon>
        <taxon>Pseudomonadota</taxon>
        <taxon>Alphaproteobacteria</taxon>
        <taxon>Hyphomicrobiales</taxon>
        <taxon>Parvibaculaceae</taxon>
        <taxon>Pyruvatibacter</taxon>
    </lineage>
</organism>
<dbReference type="OrthoDB" id="9789368at2"/>
<dbReference type="GO" id="GO:0009279">
    <property type="term" value="C:cell outer membrane"/>
    <property type="evidence" value="ECO:0007669"/>
    <property type="project" value="UniProtKB-SubCell"/>
</dbReference>
<name>A0A845QBS4_9HYPH</name>
<evidence type="ECO:0000256" key="1">
    <source>
        <dbReference type="ARBA" id="ARBA00004442"/>
    </source>
</evidence>